<reference evidence="2" key="1">
    <citation type="journal article" date="2015" name="Nat. Genet.">
        <title>The genome and transcriptome of the zoonotic hookworm Ancylostoma ceylanicum identify infection-specific gene families.</title>
        <authorList>
            <person name="Schwarz E.M."/>
            <person name="Hu Y."/>
            <person name="Antoshechkin I."/>
            <person name="Miller M.M."/>
            <person name="Sternberg P.W."/>
            <person name="Aroian R.V."/>
        </authorList>
    </citation>
    <scope>NUCLEOTIDE SEQUENCE</scope>
    <source>
        <strain evidence="2">HY135</strain>
    </source>
</reference>
<organism evidence="1 2">
    <name type="scientific">Ancylostoma ceylanicum</name>
    <dbReference type="NCBI Taxonomy" id="53326"/>
    <lineage>
        <taxon>Eukaryota</taxon>
        <taxon>Metazoa</taxon>
        <taxon>Ecdysozoa</taxon>
        <taxon>Nematoda</taxon>
        <taxon>Chromadorea</taxon>
        <taxon>Rhabditida</taxon>
        <taxon>Rhabditina</taxon>
        <taxon>Rhabditomorpha</taxon>
        <taxon>Strongyloidea</taxon>
        <taxon>Ancylostomatidae</taxon>
        <taxon>Ancylostomatinae</taxon>
        <taxon>Ancylostoma</taxon>
    </lineage>
</organism>
<evidence type="ECO:0000313" key="2">
    <source>
        <dbReference type="Proteomes" id="UP000024635"/>
    </source>
</evidence>
<proteinExistence type="predicted"/>
<name>A0A016SHS1_9BILA</name>
<gene>
    <name evidence="1" type="primary">Acey_s0226.g2783</name>
    <name evidence="1" type="ORF">Y032_0226g2783</name>
</gene>
<sequence length="104" mass="11678">MKSFSKCAVVSVLSSQFCVDPYTAWGTVLRRRSCRPVVEYLITGVLHGRLCVSALIALSRLAMEYARYEVLHDRSAGLPTQNGTSSRKWVDAELRAEYEDNCAF</sequence>
<dbReference type="AlphaFoldDB" id="A0A016SHS1"/>
<evidence type="ECO:0000313" key="1">
    <source>
        <dbReference type="EMBL" id="EYB89927.1"/>
    </source>
</evidence>
<dbReference type="Proteomes" id="UP000024635">
    <property type="component" value="Unassembled WGS sequence"/>
</dbReference>
<comment type="caution">
    <text evidence="1">The sequence shown here is derived from an EMBL/GenBank/DDBJ whole genome shotgun (WGS) entry which is preliminary data.</text>
</comment>
<dbReference type="EMBL" id="JARK01001562">
    <property type="protein sequence ID" value="EYB89927.1"/>
    <property type="molecule type" value="Genomic_DNA"/>
</dbReference>
<accession>A0A016SHS1</accession>
<protein>
    <submittedName>
        <fullName evidence="1">Uncharacterized protein</fullName>
    </submittedName>
</protein>
<keyword evidence="2" id="KW-1185">Reference proteome</keyword>